<dbReference type="InterPro" id="IPR013785">
    <property type="entry name" value="Aldolase_TIM"/>
</dbReference>
<evidence type="ECO:0000256" key="5">
    <source>
        <dbReference type="ARBA" id="ARBA00023277"/>
    </source>
</evidence>
<evidence type="ECO:0000256" key="2">
    <source>
        <dbReference type="ARBA" id="ARBA00006906"/>
    </source>
</evidence>
<keyword evidence="7" id="KW-1185">Reference proteome</keyword>
<keyword evidence="5" id="KW-0119">Carbohydrate metabolism</keyword>
<reference evidence="6 7" key="2">
    <citation type="journal article" date="2015" name="PLoS ONE">
        <title>Whole-Genome Optical Mapping and Finished Genome Sequence of Sphingobacterium deserti sp. nov., a New Species Isolated from the Western Desert of China.</title>
        <authorList>
            <person name="Teng C."/>
            <person name="Zhou Z."/>
            <person name="Molnar I."/>
            <person name="Li X."/>
            <person name="Tang R."/>
            <person name="Chen M."/>
            <person name="Wang L."/>
            <person name="Su S."/>
            <person name="Zhang W."/>
            <person name="Lin M."/>
        </authorList>
    </citation>
    <scope>NUCLEOTIDE SEQUENCE [LARGE SCALE GENOMIC DNA]</scope>
    <source>
        <strain evidence="7">ACCC05744</strain>
    </source>
</reference>
<dbReference type="CDD" id="cd00452">
    <property type="entry name" value="KDPG_aldolase"/>
    <property type="match status" value="1"/>
</dbReference>
<comment type="pathway">
    <text evidence="1">Carbohydrate acid metabolism.</text>
</comment>
<dbReference type="PATRIC" id="fig|1229276.3.peg.1732"/>
<evidence type="ECO:0000313" key="7">
    <source>
        <dbReference type="Proteomes" id="UP000031802"/>
    </source>
</evidence>
<dbReference type="InterPro" id="IPR000887">
    <property type="entry name" value="Aldlse_KDPG_KHG"/>
</dbReference>
<dbReference type="eggNOG" id="COG0800">
    <property type="taxonomic scope" value="Bacteria"/>
</dbReference>
<protein>
    <submittedName>
        <fullName evidence="6">KDPG and KHG aldolase</fullName>
    </submittedName>
</protein>
<evidence type="ECO:0000256" key="4">
    <source>
        <dbReference type="ARBA" id="ARBA00023239"/>
    </source>
</evidence>
<gene>
    <name evidence="6" type="ORF">DI53_1680</name>
</gene>
<dbReference type="RefSeq" id="WP_037497541.1">
    <property type="nucleotide sequence ID" value="NZ_JJMU01000024.1"/>
</dbReference>
<evidence type="ECO:0000256" key="3">
    <source>
        <dbReference type="ARBA" id="ARBA00011233"/>
    </source>
</evidence>
<accession>A0A0B8T1S8</accession>
<dbReference type="Gene3D" id="3.20.20.70">
    <property type="entry name" value="Aldolase class I"/>
    <property type="match status" value="1"/>
</dbReference>
<name>A0A0B8T1S8_9SPHI</name>
<dbReference type="STRING" id="1229276.DI53_1680"/>
<reference evidence="7" key="1">
    <citation type="submission" date="2014-04" db="EMBL/GenBank/DDBJ databases">
        <title>Whole-Genome optical mapping and complete genome sequence of Sphingobacterium deserti sp. nov., a new spaces isolated from desert in the west of China.</title>
        <authorList>
            <person name="Teng C."/>
            <person name="Zhou Z."/>
            <person name="Li X."/>
            <person name="Chen M."/>
            <person name="Lin M."/>
            <person name="Wang L."/>
            <person name="Su S."/>
            <person name="Zhang C."/>
            <person name="Zhang W."/>
        </authorList>
    </citation>
    <scope>NUCLEOTIDE SEQUENCE [LARGE SCALE GENOMIC DNA]</scope>
    <source>
        <strain evidence="7">ACCC05744</strain>
    </source>
</reference>
<dbReference type="PANTHER" id="PTHR30246:SF1">
    <property type="entry name" value="2-DEHYDRO-3-DEOXY-6-PHOSPHOGALACTONATE ALDOLASE-RELATED"/>
    <property type="match status" value="1"/>
</dbReference>
<evidence type="ECO:0000313" key="6">
    <source>
        <dbReference type="EMBL" id="KGE14651.1"/>
    </source>
</evidence>
<proteinExistence type="inferred from homology"/>
<dbReference type="SUPFAM" id="SSF51569">
    <property type="entry name" value="Aldolase"/>
    <property type="match status" value="1"/>
</dbReference>
<dbReference type="Proteomes" id="UP000031802">
    <property type="component" value="Unassembled WGS sequence"/>
</dbReference>
<comment type="caution">
    <text evidence="6">The sequence shown here is derived from an EMBL/GenBank/DDBJ whole genome shotgun (WGS) entry which is preliminary data.</text>
</comment>
<dbReference type="EMBL" id="JJMU01000024">
    <property type="protein sequence ID" value="KGE14651.1"/>
    <property type="molecule type" value="Genomic_DNA"/>
</dbReference>
<comment type="similarity">
    <text evidence="2">Belongs to the KHG/KDPG aldolase family.</text>
</comment>
<comment type="subunit">
    <text evidence="3">Homotrimer.</text>
</comment>
<dbReference type="GO" id="GO:0016829">
    <property type="term" value="F:lyase activity"/>
    <property type="evidence" value="ECO:0007669"/>
    <property type="project" value="UniProtKB-KW"/>
</dbReference>
<keyword evidence="4" id="KW-0456">Lyase</keyword>
<dbReference type="AlphaFoldDB" id="A0A0B8T1S8"/>
<evidence type="ECO:0000256" key="1">
    <source>
        <dbReference type="ARBA" id="ARBA00004761"/>
    </source>
</evidence>
<dbReference type="OrthoDB" id="9802667at2"/>
<sequence>MTKRKEVLDAILTQGMLPLFFHTDAAESVNIVRTLYHAGIRVFEFTNRGIEAPAVFKALVAARDEEMPGLHLGIGTIKNTEEASQFIALGADFIVAPIVTPAVGELVHKEGLLWIPGCMTPTEITLAQTLEASLIKLFPANILGPGFLSAIRELFKGQLFMPTGGVDLEIENLKSWFKAGVCAVGMGSKLIDPKRVERLAERTAQAISLVKQAQQS</sequence>
<dbReference type="Pfam" id="PF01081">
    <property type="entry name" value="Aldolase"/>
    <property type="match status" value="1"/>
</dbReference>
<dbReference type="PANTHER" id="PTHR30246">
    <property type="entry name" value="2-KETO-3-DEOXY-6-PHOSPHOGLUCONATE ALDOLASE"/>
    <property type="match status" value="1"/>
</dbReference>
<organism evidence="6 7">
    <name type="scientific">Sphingobacterium deserti</name>
    <dbReference type="NCBI Taxonomy" id="1229276"/>
    <lineage>
        <taxon>Bacteria</taxon>
        <taxon>Pseudomonadati</taxon>
        <taxon>Bacteroidota</taxon>
        <taxon>Sphingobacteriia</taxon>
        <taxon>Sphingobacteriales</taxon>
        <taxon>Sphingobacteriaceae</taxon>
        <taxon>Sphingobacterium</taxon>
    </lineage>
</organism>